<dbReference type="OrthoDB" id="9793736at2"/>
<protein>
    <submittedName>
        <fullName evidence="2">Glutaredoxin</fullName>
    </submittedName>
</protein>
<dbReference type="KEGG" id="ocm:CBP12_08830"/>
<keyword evidence="3" id="KW-1185">Reference proteome</keyword>
<proteinExistence type="predicted"/>
<gene>
    <name evidence="2" type="ORF">CBP12_08830</name>
</gene>
<reference evidence="3" key="1">
    <citation type="submission" date="2017-05" db="EMBL/GenBank/DDBJ databases">
        <authorList>
            <person name="Sung H."/>
        </authorList>
    </citation>
    <scope>NUCLEOTIDE SEQUENCE [LARGE SCALE GENOMIC DNA]</scope>
    <source>
        <strain evidence="3">AMac2203</strain>
    </source>
</reference>
<dbReference type="SUPFAM" id="SSF52833">
    <property type="entry name" value="Thioredoxin-like"/>
    <property type="match status" value="1"/>
</dbReference>
<dbReference type="EMBL" id="CP021376">
    <property type="protein sequence ID" value="ART80239.1"/>
    <property type="molecule type" value="Genomic_DNA"/>
</dbReference>
<feature type="domain" description="GST N-terminal" evidence="1">
    <location>
        <begin position="28"/>
        <end position="104"/>
    </location>
</feature>
<dbReference type="InterPro" id="IPR004045">
    <property type="entry name" value="Glutathione_S-Trfase_N"/>
</dbReference>
<dbReference type="InterPro" id="IPR011767">
    <property type="entry name" value="GLR_AS"/>
</dbReference>
<dbReference type="RefSeq" id="WP_086964104.1">
    <property type="nucleotide sequence ID" value="NZ_CP021376.1"/>
</dbReference>
<organism evidence="2 3">
    <name type="scientific">Oceanisphaera avium</name>
    <dbReference type="NCBI Taxonomy" id="1903694"/>
    <lineage>
        <taxon>Bacteria</taxon>
        <taxon>Pseudomonadati</taxon>
        <taxon>Pseudomonadota</taxon>
        <taxon>Gammaproteobacteria</taxon>
        <taxon>Aeromonadales</taxon>
        <taxon>Aeromonadaceae</taxon>
        <taxon>Oceanisphaera</taxon>
    </lineage>
</organism>
<sequence>MSVLDWFKGDAPESNPAPEVASVDKLALYEKDWCPFCERVKSVIKELNLPIAKCDISQPEHLQALMQGGGQRMVPCLRIETAPQEYFWLYESADIIHYLRCHAEREHE</sequence>
<evidence type="ECO:0000313" key="2">
    <source>
        <dbReference type="EMBL" id="ART80239.1"/>
    </source>
</evidence>
<evidence type="ECO:0000313" key="3">
    <source>
        <dbReference type="Proteomes" id="UP000243793"/>
    </source>
</evidence>
<evidence type="ECO:0000259" key="1">
    <source>
        <dbReference type="Pfam" id="PF13417"/>
    </source>
</evidence>
<name>A0A1Y0CY61_9GAMM</name>
<accession>A0A1Y0CY61</accession>
<dbReference type="PROSITE" id="PS00195">
    <property type="entry name" value="GLUTAREDOXIN_1"/>
    <property type="match status" value="1"/>
</dbReference>
<dbReference type="Gene3D" id="3.40.30.10">
    <property type="entry name" value="Glutaredoxin"/>
    <property type="match status" value="1"/>
</dbReference>
<dbReference type="Pfam" id="PF13417">
    <property type="entry name" value="GST_N_3"/>
    <property type="match status" value="1"/>
</dbReference>
<dbReference type="AlphaFoldDB" id="A0A1Y0CY61"/>
<dbReference type="InterPro" id="IPR036249">
    <property type="entry name" value="Thioredoxin-like_sf"/>
</dbReference>
<dbReference type="PROSITE" id="PS51354">
    <property type="entry name" value="GLUTAREDOXIN_2"/>
    <property type="match status" value="1"/>
</dbReference>
<dbReference type="Proteomes" id="UP000243793">
    <property type="component" value="Chromosome"/>
</dbReference>